<sequence>MSKKQIKNLHQKLQQEITKLKKTFEEDVCPTFVPAPPELTRNFNHYLEEAKRICPEHEGIQLLDPLNEKGCKMGQVLRASIALSEFLSECQTNANCSGPTREN</sequence>
<gene>
    <name evidence="1" type="ORF">HS1_002358</name>
</gene>
<dbReference type="EMBL" id="CP013015">
    <property type="protein sequence ID" value="AMM42140.1"/>
    <property type="molecule type" value="Genomic_DNA"/>
</dbReference>
<dbReference type="RefSeq" id="WP_066065793.1">
    <property type="nucleotide sequence ID" value="NZ_CP013015.1"/>
</dbReference>
<dbReference type="Proteomes" id="UP000070560">
    <property type="component" value="Chromosome"/>
</dbReference>
<organism evidence="1 2">
    <name type="scientific">Desulfofervidus auxilii</name>
    <dbReference type="NCBI Taxonomy" id="1621989"/>
    <lineage>
        <taxon>Bacteria</taxon>
        <taxon>Pseudomonadati</taxon>
        <taxon>Thermodesulfobacteriota</taxon>
        <taxon>Candidatus Desulfofervidia</taxon>
        <taxon>Candidatus Desulfofervidales</taxon>
        <taxon>Candidatus Desulfofervidaceae</taxon>
        <taxon>Candidatus Desulfofervidus</taxon>
    </lineage>
</organism>
<accession>A0A7V1P3N0</accession>
<proteinExistence type="predicted"/>
<evidence type="ECO:0000313" key="1">
    <source>
        <dbReference type="EMBL" id="AMM42140.1"/>
    </source>
</evidence>
<reference evidence="1 2" key="1">
    <citation type="submission" date="2015-10" db="EMBL/GenBank/DDBJ databases">
        <title>Candidatus Desulfofervidus auxilii, a hydrogenotrophic sulfate-reducing bacterium involved in the thermophilic anaerobic oxidation of methane.</title>
        <authorList>
            <person name="Krukenberg V."/>
            <person name="Richter M."/>
            <person name="Wegener G."/>
        </authorList>
    </citation>
    <scope>NUCLEOTIDE SEQUENCE [LARGE SCALE GENOMIC DNA]</scope>
    <source>
        <strain evidence="1 2">HS1</strain>
    </source>
</reference>
<name>A0A7V1P3N0_DESA2</name>
<keyword evidence="2" id="KW-1185">Reference proteome</keyword>
<evidence type="ECO:0000313" key="2">
    <source>
        <dbReference type="Proteomes" id="UP000070560"/>
    </source>
</evidence>
<dbReference type="KEGG" id="daw:HS1_002358"/>
<dbReference type="AlphaFoldDB" id="A0A7V1P3N0"/>
<protein>
    <submittedName>
        <fullName evidence="1">Uncharacterized protein</fullName>
    </submittedName>
</protein>